<sequence>MADEKRRRPRTCIGCLSESPKKTLIRIVRSPDGIVTIDRTGKKPGRGAYLCLDMECIEKARKKNSLARALRCTVDNSIYDELIAIVEGEQGR</sequence>
<dbReference type="EMBL" id="CP001997">
    <property type="protein sequence ID" value="ADE57099.1"/>
    <property type="molecule type" value="Genomic_DNA"/>
</dbReference>
<dbReference type="STRING" id="572547.Amico_0974"/>
<keyword evidence="3" id="KW-1185">Reference proteome</keyword>
<dbReference type="CDD" id="cd00279">
    <property type="entry name" value="YlxR"/>
    <property type="match status" value="1"/>
</dbReference>
<accession>D5EEW7</accession>
<gene>
    <name evidence="2" type="ordered locus">Amico_0974</name>
</gene>
<reference evidence="2 3" key="1">
    <citation type="journal article" date="2010" name="Stand. Genomic Sci.">
        <title>Complete genome sequence of Aminobacterium colombiense type strain (ALA-1).</title>
        <authorList>
            <person name="Chertkov O."/>
            <person name="Sikorski J."/>
            <person name="Brambilla E."/>
            <person name="Lapidus A."/>
            <person name="Copeland A."/>
            <person name="Glavina Del Rio T."/>
            <person name="Nolan M."/>
            <person name="Lucas S."/>
            <person name="Tice H."/>
            <person name="Cheng J.F."/>
            <person name="Han C."/>
            <person name="Detter J.C."/>
            <person name="Bruce D."/>
            <person name="Tapia R."/>
            <person name="Goodwin L."/>
            <person name="Pitluck S."/>
            <person name="Liolios K."/>
            <person name="Ivanova N."/>
            <person name="Mavromatis K."/>
            <person name="Ovchinnikova G."/>
            <person name="Pati A."/>
            <person name="Chen A."/>
            <person name="Palaniappan K."/>
            <person name="Land M."/>
            <person name="Hauser L."/>
            <person name="Chang Y.J."/>
            <person name="Jeffries C.D."/>
            <person name="Spring S."/>
            <person name="Rohde M."/>
            <person name="Goker M."/>
            <person name="Bristow J."/>
            <person name="Eisen J.A."/>
            <person name="Markowitz V."/>
            <person name="Hugenholtz P."/>
            <person name="Kyrpides N.C."/>
            <person name="Klenk H.P."/>
        </authorList>
    </citation>
    <scope>NUCLEOTIDE SEQUENCE [LARGE SCALE GENOMIC DNA]</scope>
    <source>
        <strain evidence="3">DSM 12261 / ALA-1</strain>
    </source>
</reference>
<feature type="domain" description="YlxR" evidence="1">
    <location>
        <begin position="10"/>
        <end position="83"/>
    </location>
</feature>
<dbReference type="InterPro" id="IPR037465">
    <property type="entry name" value="YlxR"/>
</dbReference>
<proteinExistence type="predicted"/>
<dbReference type="Pfam" id="PF04296">
    <property type="entry name" value="YlxR"/>
    <property type="match status" value="1"/>
</dbReference>
<dbReference type="PANTHER" id="PTHR34215">
    <property type="entry name" value="BLL0784 PROTEIN"/>
    <property type="match status" value="1"/>
</dbReference>
<dbReference type="PANTHER" id="PTHR34215:SF1">
    <property type="entry name" value="YLXR DOMAIN-CONTAINING PROTEIN"/>
    <property type="match status" value="1"/>
</dbReference>
<evidence type="ECO:0000259" key="1">
    <source>
        <dbReference type="Pfam" id="PF04296"/>
    </source>
</evidence>
<dbReference type="InterPro" id="IPR035931">
    <property type="entry name" value="YlxR-like_sf"/>
</dbReference>
<protein>
    <recommendedName>
        <fullName evidence="1">YlxR domain-containing protein</fullName>
    </recommendedName>
</protein>
<dbReference type="Proteomes" id="UP000002366">
    <property type="component" value="Chromosome"/>
</dbReference>
<dbReference type="RefSeq" id="WP_013048362.1">
    <property type="nucleotide sequence ID" value="NC_014011.1"/>
</dbReference>
<organism evidence="2 3">
    <name type="scientific">Aminobacterium colombiense (strain DSM 12261 / ALA-1)</name>
    <dbReference type="NCBI Taxonomy" id="572547"/>
    <lineage>
        <taxon>Bacteria</taxon>
        <taxon>Thermotogati</taxon>
        <taxon>Synergistota</taxon>
        <taxon>Synergistia</taxon>
        <taxon>Synergistales</taxon>
        <taxon>Aminobacteriaceae</taxon>
        <taxon>Aminobacterium</taxon>
    </lineage>
</organism>
<dbReference type="AlphaFoldDB" id="D5EEW7"/>
<evidence type="ECO:0000313" key="2">
    <source>
        <dbReference type="EMBL" id="ADE57099.1"/>
    </source>
</evidence>
<dbReference type="OrthoDB" id="9813251at2"/>
<dbReference type="KEGG" id="aco:Amico_0974"/>
<name>D5EEW7_AMICL</name>
<dbReference type="Gene3D" id="3.30.1230.10">
    <property type="entry name" value="YlxR-like"/>
    <property type="match status" value="1"/>
</dbReference>
<dbReference type="SUPFAM" id="SSF64376">
    <property type="entry name" value="YlxR-like"/>
    <property type="match status" value="1"/>
</dbReference>
<dbReference type="eggNOG" id="COG2740">
    <property type="taxonomic scope" value="Bacteria"/>
</dbReference>
<evidence type="ECO:0000313" key="3">
    <source>
        <dbReference type="Proteomes" id="UP000002366"/>
    </source>
</evidence>
<dbReference type="InterPro" id="IPR007393">
    <property type="entry name" value="YlxR_dom"/>
</dbReference>
<dbReference type="HOGENOM" id="CLU_147970_2_1_0"/>
<dbReference type="NCBIfam" id="NF047356">
    <property type="entry name" value="RNA_bind_RnpM"/>
    <property type="match status" value="1"/>
</dbReference>